<proteinExistence type="predicted"/>
<comment type="caution">
    <text evidence="1">The sequence shown here is derived from an EMBL/GenBank/DDBJ whole genome shotgun (WGS) entry which is preliminary data.</text>
</comment>
<reference evidence="1" key="1">
    <citation type="submission" date="2023-04" db="EMBL/GenBank/DDBJ databases">
        <title>Draft Genome sequencing of Naganishia species isolated from polar environments using Oxford Nanopore Technology.</title>
        <authorList>
            <person name="Leo P."/>
            <person name="Venkateswaran K."/>
        </authorList>
    </citation>
    <scope>NUCLEOTIDE SEQUENCE</scope>
    <source>
        <strain evidence="1">MNA-CCFEE 5261</strain>
    </source>
</reference>
<dbReference type="EMBL" id="JASBWR010000046">
    <property type="protein sequence ID" value="KAJ9103409.1"/>
    <property type="molecule type" value="Genomic_DNA"/>
</dbReference>
<keyword evidence="2" id="KW-1185">Reference proteome</keyword>
<accession>A0ACC2VWP4</accession>
<sequence length="826" mass="90776">MIQPRIQQHNKSPMSSLRSFIKSVRKAKTIADERLAVRKELAAIRTAFRDAQLDNNSRRINISKLVYLYIIGEKTHFGQVECLKLLASPRFADKRLGYLATLLLLDENHEVLTLLTNLLDNDMQHPNAFIVALALCCLGNVALPELSRDLYTNVDKIIGSSNAYLRKKALFVAAKLVHKDPDLAEVFAPRLQHLVADKLAGPLLGALRLVQSVYEYSPAHRPELVALIPAVVSHLKRVAASGYMPDYDVHGIVDPFLQVLLLSTIRILAQDDPHQYLEQINDILTQVASNDPGKNSAHAVLYECVKTIFAIPSDQSLRILAVNLLGKFLSSKDNNTRYVALDTLLTVVPHEPVAVQRHRQTIVACLNDGDISIRRRALELSFAILNENNIRVLVREILSYLESSPDSDLKPFVTAQLTVAAARYAPNEKWHFDTMIRMLKTAGNYVTADIISNILALIIQCKDTDLKKHIVGRLLSLCLEDDTQFGLAMVCVWVIGEDSDLILGGPIDNSGTESEPSSRGSLIPVTEELILSLLERLVNNTTYSDSETVHLVSYVLTAAIKLSVKFTEPSSIEKLRLIINERTHDNNLEIQVRAVEYQEIFALEPSLKKGLLSKMPPPPVKQREALSLKGTKKSDDTKTVSSGSLNTTEDLLLDLMDEPKAERNNDLLSSIFNKPENGSKTSHSANNAANSASKSANILDLFETKAPAPSSVSVPSVPPAFSNSSIAVAFIPQVTSPGNASIEALVTSNTASPITQFQLMVAVPKSQKLTISSTSGDTLTSENPIVQHLKVSGKEGAKVKFRVKAKYNVGGSFQEEMFDVAGITTL</sequence>
<dbReference type="Proteomes" id="UP001241377">
    <property type="component" value="Unassembled WGS sequence"/>
</dbReference>
<name>A0ACC2VWP4_9TREE</name>
<organism evidence="1 2">
    <name type="scientific">Naganishia cerealis</name>
    <dbReference type="NCBI Taxonomy" id="610337"/>
    <lineage>
        <taxon>Eukaryota</taxon>
        <taxon>Fungi</taxon>
        <taxon>Dikarya</taxon>
        <taxon>Basidiomycota</taxon>
        <taxon>Agaricomycotina</taxon>
        <taxon>Tremellomycetes</taxon>
        <taxon>Filobasidiales</taxon>
        <taxon>Filobasidiaceae</taxon>
        <taxon>Naganishia</taxon>
    </lineage>
</organism>
<protein>
    <submittedName>
        <fullName evidence="1">Uncharacterized protein</fullName>
    </submittedName>
</protein>
<evidence type="ECO:0000313" key="2">
    <source>
        <dbReference type="Proteomes" id="UP001241377"/>
    </source>
</evidence>
<gene>
    <name evidence="1" type="ORF">QFC19_004357</name>
</gene>
<evidence type="ECO:0000313" key="1">
    <source>
        <dbReference type="EMBL" id="KAJ9103409.1"/>
    </source>
</evidence>